<accession>A0A9P0J6C4</accession>
<name>A0A9P0J6C4_APHGO</name>
<organism evidence="3 4">
    <name type="scientific">Aphis gossypii</name>
    <name type="common">Cotton aphid</name>
    <dbReference type="NCBI Taxonomy" id="80765"/>
    <lineage>
        <taxon>Eukaryota</taxon>
        <taxon>Metazoa</taxon>
        <taxon>Ecdysozoa</taxon>
        <taxon>Arthropoda</taxon>
        <taxon>Hexapoda</taxon>
        <taxon>Insecta</taxon>
        <taxon>Pterygota</taxon>
        <taxon>Neoptera</taxon>
        <taxon>Paraneoptera</taxon>
        <taxon>Hemiptera</taxon>
        <taxon>Sternorrhyncha</taxon>
        <taxon>Aphidomorpha</taxon>
        <taxon>Aphidoidea</taxon>
        <taxon>Aphididae</taxon>
        <taxon>Aphidini</taxon>
        <taxon>Aphis</taxon>
        <taxon>Aphis</taxon>
    </lineage>
</organism>
<dbReference type="FunFam" id="1.10.8.1310:FF:000001">
    <property type="entry name" value="TBC1 domain family, member 20"/>
    <property type="match status" value="1"/>
</dbReference>
<dbReference type="Pfam" id="PF00566">
    <property type="entry name" value="RabGAP-TBC"/>
    <property type="match status" value="1"/>
</dbReference>
<sequence>MTTDHEDSDGNSSDSSYSKVDFYEVMNEVPENYKSKVDELNKILLSKNPDINRLRDLAISDGGLVISLVRLEAWKLLLNLPSNDEKLYPLEIIKDHPEYHQVDMDVRRCLKRFPPGISYEKIGILQKELIAIILSVIKEYPDLKYYQGYHDVAVTFLIEVGQKEAYSIMKHLSLHHLKEFLKPTMEETSYLLLHVFPLIKKLDPELEEFIEKSGIGTIFALPWLISWFSHSLDLHSKVVRLFDFFLASPKEIILYVIAQLIIARRDEVLSTECDMACVHMVLSKVLNKLHFSCTYLIYTFLYNRFQKA</sequence>
<gene>
    <name evidence="3" type="ORF">APHIGO_LOCUS7668</name>
</gene>
<dbReference type="EMBL" id="OU899036">
    <property type="protein sequence ID" value="CAH1730847.1"/>
    <property type="molecule type" value="Genomic_DNA"/>
</dbReference>
<proteinExistence type="predicted"/>
<keyword evidence="4" id="KW-1185">Reference proteome</keyword>
<dbReference type="InterPro" id="IPR000195">
    <property type="entry name" value="Rab-GAP-TBC_dom"/>
</dbReference>
<dbReference type="PROSITE" id="PS50086">
    <property type="entry name" value="TBC_RABGAP"/>
    <property type="match status" value="1"/>
</dbReference>
<dbReference type="Gene3D" id="1.10.8.1310">
    <property type="match status" value="1"/>
</dbReference>
<evidence type="ECO:0000313" key="4">
    <source>
        <dbReference type="Proteomes" id="UP001154329"/>
    </source>
</evidence>
<dbReference type="SMART" id="SM00164">
    <property type="entry name" value="TBC"/>
    <property type="match status" value="1"/>
</dbReference>
<evidence type="ECO:0000259" key="2">
    <source>
        <dbReference type="PROSITE" id="PS50086"/>
    </source>
</evidence>
<dbReference type="GO" id="GO:0005096">
    <property type="term" value="F:GTPase activator activity"/>
    <property type="evidence" value="ECO:0007669"/>
    <property type="project" value="UniProtKB-KW"/>
</dbReference>
<protein>
    <recommendedName>
        <fullName evidence="2">Rab-GAP TBC domain-containing protein</fullName>
    </recommendedName>
</protein>
<dbReference type="GO" id="GO:0006888">
    <property type="term" value="P:endoplasmic reticulum to Golgi vesicle-mediated transport"/>
    <property type="evidence" value="ECO:0007669"/>
    <property type="project" value="TreeGrafter"/>
</dbReference>
<dbReference type="Gene3D" id="1.10.472.80">
    <property type="entry name" value="Ypt/Rab-GAP domain of gyp1p, domain 3"/>
    <property type="match status" value="1"/>
</dbReference>
<evidence type="ECO:0000256" key="1">
    <source>
        <dbReference type="ARBA" id="ARBA00022468"/>
    </source>
</evidence>
<dbReference type="PANTHER" id="PTHR20913:SF7">
    <property type="entry name" value="RE60063P"/>
    <property type="match status" value="1"/>
</dbReference>
<keyword evidence="1" id="KW-0343">GTPase activation</keyword>
<dbReference type="GO" id="GO:0005789">
    <property type="term" value="C:endoplasmic reticulum membrane"/>
    <property type="evidence" value="ECO:0007669"/>
    <property type="project" value="TreeGrafter"/>
</dbReference>
<dbReference type="InterPro" id="IPR045913">
    <property type="entry name" value="TBC20/Gyp8-like"/>
</dbReference>
<dbReference type="InterPro" id="IPR035969">
    <property type="entry name" value="Rab-GAP_TBC_sf"/>
</dbReference>
<feature type="domain" description="Rab-GAP TBC" evidence="2">
    <location>
        <begin position="64"/>
        <end position="249"/>
    </location>
</feature>
<evidence type="ECO:0000313" key="3">
    <source>
        <dbReference type="EMBL" id="CAH1730847.1"/>
    </source>
</evidence>
<dbReference type="PANTHER" id="PTHR20913">
    <property type="entry name" value="TBC1 DOMAIN FAMILY MEMBER 20/GTPASE"/>
    <property type="match status" value="1"/>
</dbReference>
<dbReference type="SUPFAM" id="SSF47923">
    <property type="entry name" value="Ypt/Rab-GAP domain of gyp1p"/>
    <property type="match status" value="2"/>
</dbReference>
<dbReference type="Proteomes" id="UP001154329">
    <property type="component" value="Chromosome 3"/>
</dbReference>
<reference evidence="3" key="1">
    <citation type="submission" date="2022-02" db="EMBL/GenBank/DDBJ databases">
        <authorList>
            <person name="King R."/>
        </authorList>
    </citation>
    <scope>NUCLEOTIDE SEQUENCE</scope>
</reference>
<dbReference type="AlphaFoldDB" id="A0A9P0J6C4"/>
<reference evidence="3" key="2">
    <citation type="submission" date="2022-10" db="EMBL/GenBank/DDBJ databases">
        <authorList>
            <consortium name="ENA_rothamsted_submissions"/>
            <consortium name="culmorum"/>
            <person name="King R."/>
        </authorList>
    </citation>
    <scope>NUCLEOTIDE SEQUENCE</scope>
</reference>